<reference evidence="3" key="1">
    <citation type="submission" date="2025-08" db="UniProtKB">
        <authorList>
            <consortium name="RefSeq"/>
        </authorList>
    </citation>
    <scope>IDENTIFICATION</scope>
    <source>
        <tissue evidence="3">Kidney</tissue>
    </source>
</reference>
<dbReference type="InterPro" id="IPR050550">
    <property type="entry name" value="SEC23_SEC24_subfamily"/>
</dbReference>
<dbReference type="GO" id="GO:0090110">
    <property type="term" value="P:COPII-coated vesicle cargo loading"/>
    <property type="evidence" value="ECO:0007669"/>
    <property type="project" value="TreeGrafter"/>
</dbReference>
<organism evidence="2 3">
    <name type="scientific">Pteropus vampyrus</name>
    <name type="common">Large flying fox</name>
    <dbReference type="NCBI Taxonomy" id="132908"/>
    <lineage>
        <taxon>Eukaryota</taxon>
        <taxon>Metazoa</taxon>
        <taxon>Chordata</taxon>
        <taxon>Craniata</taxon>
        <taxon>Vertebrata</taxon>
        <taxon>Euteleostomi</taxon>
        <taxon>Mammalia</taxon>
        <taxon>Eutheria</taxon>
        <taxon>Laurasiatheria</taxon>
        <taxon>Chiroptera</taxon>
        <taxon>Yinpterochiroptera</taxon>
        <taxon>Pteropodoidea</taxon>
        <taxon>Pteropodidae</taxon>
        <taxon>Pteropodinae</taxon>
        <taxon>Pteropus</taxon>
    </lineage>
</organism>
<dbReference type="PANTHER" id="PTHR13803">
    <property type="entry name" value="SEC24-RELATED PROTEIN"/>
    <property type="match status" value="1"/>
</dbReference>
<evidence type="ECO:0000313" key="2">
    <source>
        <dbReference type="Proteomes" id="UP000515202"/>
    </source>
</evidence>
<dbReference type="RefSeq" id="XP_023382430.1">
    <property type="nucleotide sequence ID" value="XM_023526662.1"/>
</dbReference>
<feature type="non-terminal residue" evidence="3">
    <location>
        <position position="220"/>
    </location>
</feature>
<dbReference type="AlphaFoldDB" id="A0A6P6C5I6"/>
<keyword evidence="2" id="KW-1185">Reference proteome</keyword>
<dbReference type="SUPFAM" id="SSF53300">
    <property type="entry name" value="vWA-like"/>
    <property type="match status" value="1"/>
</dbReference>
<evidence type="ECO:0000313" key="3">
    <source>
        <dbReference type="RefSeq" id="XP_023382430.1"/>
    </source>
</evidence>
<dbReference type="GO" id="GO:0030127">
    <property type="term" value="C:COPII vesicle coat"/>
    <property type="evidence" value="ECO:0007669"/>
    <property type="project" value="InterPro"/>
</dbReference>
<dbReference type="KEGG" id="pvp:111734581"/>
<evidence type="ECO:0000259" key="1">
    <source>
        <dbReference type="Pfam" id="PF04811"/>
    </source>
</evidence>
<protein>
    <submittedName>
        <fullName evidence="3">Uncharacterized protein LOC111734581</fullName>
    </submittedName>
</protein>
<dbReference type="Gene3D" id="3.40.50.410">
    <property type="entry name" value="von Willebrand factor, type A domain"/>
    <property type="match status" value="1"/>
</dbReference>
<dbReference type="Pfam" id="PF04811">
    <property type="entry name" value="Sec23_trunk"/>
    <property type="match status" value="1"/>
</dbReference>
<dbReference type="PANTHER" id="PTHR13803:SF6">
    <property type="entry name" value="PROTEIN TRANSPORT PROTEIN SEC24D"/>
    <property type="match status" value="1"/>
</dbReference>
<accession>A0A6P6C5I6</accession>
<dbReference type="GO" id="GO:0006886">
    <property type="term" value="P:intracellular protein transport"/>
    <property type="evidence" value="ECO:0007669"/>
    <property type="project" value="InterPro"/>
</dbReference>
<sequence>MFGEGFKAHLGTLPLGVLGLAGFCIAGPLVLRNCTVVTSAADCPGKLFIFHASLPTAEAPGKLKPRDDRKLVNTDKEKMLFQPQTSVYDSLAKDCVAHGCSVTLFLFPSQHVDVASLGLVPHLTGGTLYKYSNFQVTASVPVTSAGVLRHLTFHASATGQRAGPLWAADKGTRALAEHEARTPWQTRSPRLRAEWPWWGKHALRQTFIFCVTSISDSVFK</sequence>
<dbReference type="GO" id="GO:0070971">
    <property type="term" value="C:endoplasmic reticulum exit site"/>
    <property type="evidence" value="ECO:0007669"/>
    <property type="project" value="TreeGrafter"/>
</dbReference>
<name>A0A6P6C5I6_PTEVA</name>
<dbReference type="GO" id="GO:0000149">
    <property type="term" value="F:SNARE binding"/>
    <property type="evidence" value="ECO:0007669"/>
    <property type="project" value="TreeGrafter"/>
</dbReference>
<dbReference type="GO" id="GO:0008270">
    <property type="term" value="F:zinc ion binding"/>
    <property type="evidence" value="ECO:0007669"/>
    <property type="project" value="TreeGrafter"/>
</dbReference>
<dbReference type="GeneID" id="111734581"/>
<gene>
    <name evidence="3" type="primary">LOC111734581</name>
</gene>
<dbReference type="Proteomes" id="UP000515202">
    <property type="component" value="Unplaced"/>
</dbReference>
<dbReference type="InterPro" id="IPR006896">
    <property type="entry name" value="Sec23/24_trunk_dom"/>
</dbReference>
<feature type="domain" description="Sec23/Sec24 trunk" evidence="1">
    <location>
        <begin position="39"/>
        <end position="136"/>
    </location>
</feature>
<dbReference type="OrthoDB" id="49016at2759"/>
<proteinExistence type="predicted"/>
<dbReference type="InterPro" id="IPR036465">
    <property type="entry name" value="vWFA_dom_sf"/>
</dbReference>